<evidence type="ECO:0000313" key="4">
    <source>
        <dbReference type="EMBL" id="XDQ57022.1"/>
    </source>
</evidence>
<dbReference type="RefSeq" id="WP_369250093.1">
    <property type="nucleotide sequence ID" value="NZ_CP163443.1"/>
</dbReference>
<evidence type="ECO:0000256" key="2">
    <source>
        <dbReference type="ARBA" id="ARBA00022553"/>
    </source>
</evidence>
<dbReference type="PROSITE" id="PS00012">
    <property type="entry name" value="PHOSPHOPANTETHEINE"/>
    <property type="match status" value="1"/>
</dbReference>
<dbReference type="InterPro" id="IPR006162">
    <property type="entry name" value="Ppantetheine_attach_site"/>
</dbReference>
<dbReference type="SUPFAM" id="SSF47336">
    <property type="entry name" value="ACP-like"/>
    <property type="match status" value="1"/>
</dbReference>
<dbReference type="Pfam" id="PF00550">
    <property type="entry name" value="PP-binding"/>
    <property type="match status" value="1"/>
</dbReference>
<dbReference type="PROSITE" id="PS50075">
    <property type="entry name" value="CARRIER"/>
    <property type="match status" value="1"/>
</dbReference>
<protein>
    <submittedName>
        <fullName evidence="4">Acyl carrier protein</fullName>
    </submittedName>
</protein>
<evidence type="ECO:0000259" key="3">
    <source>
        <dbReference type="PROSITE" id="PS50075"/>
    </source>
</evidence>
<dbReference type="EMBL" id="CP163443">
    <property type="protein sequence ID" value="XDQ57022.1"/>
    <property type="molecule type" value="Genomic_DNA"/>
</dbReference>
<evidence type="ECO:0000256" key="1">
    <source>
        <dbReference type="ARBA" id="ARBA00022450"/>
    </source>
</evidence>
<accession>A0AB39RSM6</accession>
<keyword evidence="2" id="KW-0597">Phosphoprotein</keyword>
<sequence length="86" mass="9221">MAARELTLADLTRILRQSAGDEGIDLDGDILDTTFTDLGYDSLALLEAASRVERELGVKLSEETVGEAETPRLFLALVNEPVAAST</sequence>
<dbReference type="InterPro" id="IPR009081">
    <property type="entry name" value="PP-bd_ACP"/>
</dbReference>
<dbReference type="Gene3D" id="1.10.1200.10">
    <property type="entry name" value="ACP-like"/>
    <property type="match status" value="1"/>
</dbReference>
<gene>
    <name evidence="4" type="ORF">AB5J53_37735</name>
</gene>
<proteinExistence type="predicted"/>
<organism evidence="4">
    <name type="scientific">Streptomyces sp. R41</name>
    <dbReference type="NCBI Taxonomy" id="3238632"/>
    <lineage>
        <taxon>Bacteria</taxon>
        <taxon>Bacillati</taxon>
        <taxon>Actinomycetota</taxon>
        <taxon>Actinomycetes</taxon>
        <taxon>Kitasatosporales</taxon>
        <taxon>Streptomycetaceae</taxon>
        <taxon>Streptomyces</taxon>
    </lineage>
</organism>
<dbReference type="InterPro" id="IPR036736">
    <property type="entry name" value="ACP-like_sf"/>
</dbReference>
<name>A0AB39RSM6_9ACTN</name>
<reference evidence="4" key="1">
    <citation type="submission" date="2024-07" db="EMBL/GenBank/DDBJ databases">
        <authorList>
            <person name="Yu S.T."/>
        </authorList>
    </citation>
    <scope>NUCLEOTIDE SEQUENCE</scope>
    <source>
        <strain evidence="4">R41</strain>
    </source>
</reference>
<dbReference type="AlphaFoldDB" id="A0AB39RSM6"/>
<feature type="domain" description="Carrier" evidence="3">
    <location>
        <begin position="5"/>
        <end position="82"/>
    </location>
</feature>
<keyword evidence="1" id="KW-0596">Phosphopantetheine</keyword>